<dbReference type="CDD" id="cd01130">
    <property type="entry name" value="VirB11-like_ATPase"/>
    <property type="match status" value="1"/>
</dbReference>
<dbReference type="PANTHER" id="PTHR30486">
    <property type="entry name" value="TWITCHING MOTILITY PROTEIN PILT"/>
    <property type="match status" value="1"/>
</dbReference>
<dbReference type="OrthoDB" id="9810761at2"/>
<protein>
    <submittedName>
        <fullName evidence="3">Pilus assembly protein</fullName>
    </submittedName>
</protein>
<dbReference type="SUPFAM" id="SSF52540">
    <property type="entry name" value="P-loop containing nucleoside triphosphate hydrolases"/>
    <property type="match status" value="1"/>
</dbReference>
<feature type="domain" description="Bacterial type II secretion system protein E" evidence="2">
    <location>
        <begin position="66"/>
        <end position="345"/>
    </location>
</feature>
<keyword evidence="4" id="KW-1185">Reference proteome</keyword>
<dbReference type="RefSeq" id="WP_068608992.1">
    <property type="nucleotide sequence ID" value="NZ_CP011388.1"/>
</dbReference>
<dbReference type="InterPro" id="IPR050921">
    <property type="entry name" value="T4SS_GSP_E_ATPase"/>
</dbReference>
<comment type="similarity">
    <text evidence="1">Belongs to the GSP E family.</text>
</comment>
<dbReference type="Gene3D" id="3.40.50.300">
    <property type="entry name" value="P-loop containing nucleotide triphosphate hydrolases"/>
    <property type="match status" value="1"/>
</dbReference>
<dbReference type="Pfam" id="PF00437">
    <property type="entry name" value="T2SSE"/>
    <property type="match status" value="1"/>
</dbReference>
<evidence type="ECO:0000313" key="3">
    <source>
        <dbReference type="EMBL" id="ANE47852.1"/>
    </source>
</evidence>
<reference evidence="3 4" key="1">
    <citation type="submission" date="2015-01" db="EMBL/GenBank/DDBJ databases">
        <title>Paenibacillus swuensis/DY6/whole genome sequencing.</title>
        <authorList>
            <person name="Kim M.K."/>
            <person name="Srinivasan S."/>
            <person name="Lee J.-J."/>
        </authorList>
    </citation>
    <scope>NUCLEOTIDE SEQUENCE [LARGE SCALE GENOMIC DNA]</scope>
    <source>
        <strain evidence="3 4">DY6</strain>
    </source>
</reference>
<sequence>MNDILYFQLREEIRGELNQVLSLDDEQLRRCIETKVLHSFDTRLLTFEEKRNAVERIFNTFRGMDVLQPLLDDPTISEIMINSHEEIFIERYGAVHQLPLMFESREKLEDIIQMIVSKVNRIVNASSPVVDARLPDGSRVHIVLPPLALKGPTVTIRKFPEKMITLQQLTASGSITQEVHKLLTTLVKAKYNIFIGGGTGSGKTTFLNALSSSIPSDERVITIEDSAELQISNVPNWVALETRNANTEGKGKVSMSDLIRASLRMRPNRIIVGEVRGAEALDMLQAMNTGHDGSLSTGHANTVTDMLSRLETMVLSAADLPIGVIRNQICSALDIMIHLSRLRDRTRRVTEISEIVGVVQGEIVLNPLYRFEEHEPYEIASDSKKSTNDVKGALISTGNNLIRRHKLEMAGLGKG</sequence>
<dbReference type="Gene3D" id="3.30.450.380">
    <property type="match status" value="1"/>
</dbReference>
<name>A0A172TLJ8_9BACL</name>
<dbReference type="PANTHER" id="PTHR30486:SF6">
    <property type="entry name" value="TYPE IV PILUS RETRACTATION ATPASE PILT"/>
    <property type="match status" value="1"/>
</dbReference>
<evidence type="ECO:0000313" key="4">
    <source>
        <dbReference type="Proteomes" id="UP000076927"/>
    </source>
</evidence>
<dbReference type="InterPro" id="IPR001482">
    <property type="entry name" value="T2SS/T4SS_dom"/>
</dbReference>
<dbReference type="InterPro" id="IPR027417">
    <property type="entry name" value="P-loop_NTPase"/>
</dbReference>
<evidence type="ECO:0000256" key="1">
    <source>
        <dbReference type="ARBA" id="ARBA00006611"/>
    </source>
</evidence>
<dbReference type="EMBL" id="CP011388">
    <property type="protein sequence ID" value="ANE47852.1"/>
    <property type="molecule type" value="Genomic_DNA"/>
</dbReference>
<dbReference type="KEGG" id="pswu:SY83_17890"/>
<evidence type="ECO:0000259" key="2">
    <source>
        <dbReference type="Pfam" id="PF00437"/>
    </source>
</evidence>
<dbReference type="GO" id="GO:0016887">
    <property type="term" value="F:ATP hydrolysis activity"/>
    <property type="evidence" value="ECO:0007669"/>
    <property type="project" value="InterPro"/>
</dbReference>
<proteinExistence type="inferred from homology"/>
<organism evidence="3 4">
    <name type="scientific">Paenibacillus swuensis</name>
    <dbReference type="NCBI Taxonomy" id="1178515"/>
    <lineage>
        <taxon>Bacteria</taxon>
        <taxon>Bacillati</taxon>
        <taxon>Bacillota</taxon>
        <taxon>Bacilli</taxon>
        <taxon>Bacillales</taxon>
        <taxon>Paenibacillaceae</taxon>
        <taxon>Paenibacillus</taxon>
    </lineage>
</organism>
<dbReference type="Proteomes" id="UP000076927">
    <property type="component" value="Chromosome"/>
</dbReference>
<accession>A0A172TLJ8</accession>
<dbReference type="PATRIC" id="fig|1178515.4.peg.3605"/>
<dbReference type="STRING" id="1178515.SY83_17890"/>
<gene>
    <name evidence="3" type="ORF">SY83_17890</name>
</gene>
<dbReference type="AlphaFoldDB" id="A0A172TLJ8"/>